<name>A0A060IFQ4_RHIET</name>
<evidence type="ECO:0000259" key="1">
    <source>
        <dbReference type="Pfam" id="PF09346"/>
    </source>
</evidence>
<dbReference type="SUPFAM" id="SSF160631">
    <property type="entry name" value="SMI1/KNR4-like"/>
    <property type="match status" value="1"/>
</dbReference>
<evidence type="ECO:0000313" key="2">
    <source>
        <dbReference type="EMBL" id="AIC30481.1"/>
    </source>
</evidence>
<protein>
    <recommendedName>
        <fullName evidence="1">Knr4/Smi1-like domain-containing protein</fullName>
    </recommendedName>
</protein>
<accession>A0A060IFQ4</accession>
<sequence>MPVTMSMDEAIAKMQETGDWDFDETTRWSDADIADYERNTGLKIPGQLRAVLKSFGSNGFGRPDRHANFIATSQDNSRSVHEVQVLVADKAEFAAMYSMFIGNSAWPGQFTLPMVFFGTADGGHSHLLMDGKAEENSAVYLWERASDPYGTGNNSRGVAHVADSLYEFFSNLKPRQEL</sequence>
<dbReference type="AlphaFoldDB" id="A0A060IFQ4"/>
<dbReference type="HOGENOM" id="CLU_1509425_0_0_5"/>
<dbReference type="Proteomes" id="UP000027180">
    <property type="component" value="Plasmid pRetIE4771c"/>
</dbReference>
<gene>
    <name evidence="2" type="ORF">IE4771_PC00356</name>
</gene>
<dbReference type="Gene3D" id="3.40.1580.10">
    <property type="entry name" value="SMI1/KNR4-like"/>
    <property type="match status" value="1"/>
</dbReference>
<reference evidence="2 3" key="1">
    <citation type="submission" date="2013-12" db="EMBL/GenBank/DDBJ databases">
        <title>Complete genome sequence of Rhizobium etli bv. mimosae IE4771.</title>
        <authorList>
            <person name="Bustos P."/>
            <person name="Santamaria R.I."/>
            <person name="Lozano L."/>
            <person name="Ormeno-Orrillo E."/>
            <person name="Rogel M.A."/>
            <person name="Romero D."/>
            <person name="Cevallos M.A."/>
            <person name="Martinez-Romero E."/>
            <person name="Gonzalez V."/>
        </authorList>
    </citation>
    <scope>NUCLEOTIDE SEQUENCE [LARGE SCALE GENOMIC DNA]</scope>
    <source>
        <strain evidence="2 3">IE4771</strain>
        <plasmid evidence="3">Plasmid pRetIE4771c</plasmid>
    </source>
</reference>
<geneLocation type="plasmid" evidence="2 3">
    <name>pRetIE4771c</name>
</geneLocation>
<dbReference type="Pfam" id="PF09346">
    <property type="entry name" value="SMI1_KNR4"/>
    <property type="match status" value="1"/>
</dbReference>
<dbReference type="InterPro" id="IPR037883">
    <property type="entry name" value="Knr4/Smi1-like_sf"/>
</dbReference>
<dbReference type="KEGG" id="rei:IE4771_PC00356"/>
<keyword evidence="2" id="KW-0614">Plasmid</keyword>
<dbReference type="InterPro" id="IPR018958">
    <property type="entry name" value="Knr4/Smi1-like_dom"/>
</dbReference>
<evidence type="ECO:0000313" key="3">
    <source>
        <dbReference type="Proteomes" id="UP000027180"/>
    </source>
</evidence>
<dbReference type="EMBL" id="CP006989">
    <property type="protein sequence ID" value="AIC30481.1"/>
    <property type="molecule type" value="Genomic_DNA"/>
</dbReference>
<proteinExistence type="predicted"/>
<feature type="domain" description="Knr4/Smi1-like" evidence="1">
    <location>
        <begin position="29"/>
        <end position="170"/>
    </location>
</feature>
<organism evidence="2 3">
    <name type="scientific">Rhizobium etli bv. mimosae str. IE4771</name>
    <dbReference type="NCBI Taxonomy" id="1432050"/>
    <lineage>
        <taxon>Bacteria</taxon>
        <taxon>Pseudomonadati</taxon>
        <taxon>Pseudomonadota</taxon>
        <taxon>Alphaproteobacteria</taxon>
        <taxon>Hyphomicrobiales</taxon>
        <taxon>Rhizobiaceae</taxon>
        <taxon>Rhizobium/Agrobacterium group</taxon>
        <taxon>Rhizobium</taxon>
    </lineage>
</organism>